<dbReference type="EMBL" id="BMOR01000016">
    <property type="protein sequence ID" value="GGN42618.1"/>
    <property type="molecule type" value="Genomic_DNA"/>
</dbReference>
<dbReference type="Proteomes" id="UP000645517">
    <property type="component" value="Unassembled WGS sequence"/>
</dbReference>
<comment type="caution">
    <text evidence="2">The sequence shown here is derived from an EMBL/GenBank/DDBJ whole genome shotgun (WGS) entry which is preliminary data.</text>
</comment>
<evidence type="ECO:0000256" key="1">
    <source>
        <dbReference type="SAM" id="Phobius"/>
    </source>
</evidence>
<reference evidence="3" key="1">
    <citation type="journal article" date="2019" name="Int. J. Syst. Evol. Microbiol.">
        <title>The Global Catalogue of Microorganisms (GCM) 10K type strain sequencing project: providing services to taxonomists for standard genome sequencing and annotation.</title>
        <authorList>
            <consortium name="The Broad Institute Genomics Platform"/>
            <consortium name="The Broad Institute Genome Sequencing Center for Infectious Disease"/>
            <person name="Wu L."/>
            <person name="Ma J."/>
        </authorList>
    </citation>
    <scope>NUCLEOTIDE SEQUENCE [LARGE SCALE GENOMIC DNA]</scope>
    <source>
        <strain evidence="3">JCM 16918</strain>
    </source>
</reference>
<accession>A0ABQ2JD75</accession>
<name>A0ABQ2JD75_9DEIO</name>
<keyword evidence="3" id="KW-1185">Reference proteome</keyword>
<sequence>MFIPIFVLSLVFSRGEPLPGMAVVLLLALALSLRFGNARTGANLRAVFARPETAGVVSLLIPAMAISGIFGGPVLMLAVLALAFTGLLLAAFRGGALVQESMPASLRPSAPHTPALPAQPSAELMPALDLRELCRGLPPVLAGEVLATVDRLEAVALQAGEQGDTRRAFDARQGLSEYLPETVRAWKAQQGDERDPDELAQALTLIQRLVGSDTSSKESLRRTWETQQRFLKARTGQSANDTEES</sequence>
<gene>
    <name evidence="2" type="ORF">GCM10010842_29240</name>
</gene>
<evidence type="ECO:0000313" key="2">
    <source>
        <dbReference type="EMBL" id="GGN42618.1"/>
    </source>
</evidence>
<keyword evidence="1" id="KW-1133">Transmembrane helix</keyword>
<evidence type="ECO:0000313" key="3">
    <source>
        <dbReference type="Proteomes" id="UP000645517"/>
    </source>
</evidence>
<organism evidence="2 3">
    <name type="scientific">Deinococcus daejeonensis</name>
    <dbReference type="NCBI Taxonomy" id="1007098"/>
    <lineage>
        <taxon>Bacteria</taxon>
        <taxon>Thermotogati</taxon>
        <taxon>Deinococcota</taxon>
        <taxon>Deinococci</taxon>
        <taxon>Deinococcales</taxon>
        <taxon>Deinococcaceae</taxon>
        <taxon>Deinococcus</taxon>
    </lineage>
</organism>
<feature type="transmembrane region" description="Helical" evidence="1">
    <location>
        <begin position="62"/>
        <end position="92"/>
    </location>
</feature>
<protein>
    <submittedName>
        <fullName evidence="2">Uncharacterized protein</fullName>
    </submittedName>
</protein>
<keyword evidence="1" id="KW-0472">Membrane</keyword>
<proteinExistence type="predicted"/>
<keyword evidence="1" id="KW-0812">Transmembrane</keyword>